<dbReference type="SUPFAM" id="SSF52540">
    <property type="entry name" value="P-loop containing nucleoside triphosphate hydrolases"/>
    <property type="match status" value="1"/>
</dbReference>
<evidence type="ECO:0000256" key="2">
    <source>
        <dbReference type="ARBA" id="ARBA00022741"/>
    </source>
</evidence>
<evidence type="ECO:0000256" key="3">
    <source>
        <dbReference type="ARBA" id="ARBA00022840"/>
    </source>
</evidence>
<organism evidence="5 6">
    <name type="scientific">Desulfovibrio legallii</name>
    <dbReference type="NCBI Taxonomy" id="571438"/>
    <lineage>
        <taxon>Bacteria</taxon>
        <taxon>Pseudomonadati</taxon>
        <taxon>Thermodesulfobacteriota</taxon>
        <taxon>Desulfovibrionia</taxon>
        <taxon>Desulfovibrionales</taxon>
        <taxon>Desulfovibrionaceae</taxon>
        <taxon>Desulfovibrio</taxon>
    </lineage>
</organism>
<dbReference type="SMART" id="SM00382">
    <property type="entry name" value="AAA"/>
    <property type="match status" value="1"/>
</dbReference>
<protein>
    <submittedName>
        <fullName evidence="5">Phospholipid/cholesterol/gamma-HCH transport system ATP-binding protein</fullName>
    </submittedName>
</protein>
<keyword evidence="2" id="KW-0547">Nucleotide-binding</keyword>
<dbReference type="OrthoDB" id="9809450at2"/>
<dbReference type="Pfam" id="PF00005">
    <property type="entry name" value="ABC_tran"/>
    <property type="match status" value="1"/>
</dbReference>
<keyword evidence="6" id="KW-1185">Reference proteome</keyword>
<evidence type="ECO:0000313" key="6">
    <source>
        <dbReference type="Proteomes" id="UP000199355"/>
    </source>
</evidence>
<gene>
    <name evidence="5" type="ORF">SAMN05192586_10247</name>
</gene>
<keyword evidence="1" id="KW-0813">Transport</keyword>
<sequence length="272" mass="29501">MEAWDIEFRALSAGYGEHVVLRHINAVLPGGKVSVILGGSGCGKSTLLRQVIGLARPLEGSVLLGGRDLFALGRRDFRRARRHMGVLFQDGALLGALTLVQNVTLPLSEHLRLSKTRIREAGLRVLRLVGLEDFADYYPNQLSGGMRKRAGLARAIIAEPRVLLCDEPTSGLDPITAARMDALLLSLREQMPDMTLVVVSHDLASLRVIADHVLVLGEGRALFSGSLAALESSADPYLRQFLRREPGPGAGINLQDPPDPAVRQALDRWLAS</sequence>
<feature type="domain" description="ABC transporter" evidence="4">
    <location>
        <begin position="1"/>
        <end position="243"/>
    </location>
</feature>
<dbReference type="InterPro" id="IPR003439">
    <property type="entry name" value="ABC_transporter-like_ATP-bd"/>
</dbReference>
<reference evidence="6" key="1">
    <citation type="submission" date="2016-10" db="EMBL/GenBank/DDBJ databases">
        <authorList>
            <person name="Varghese N."/>
            <person name="Submissions S."/>
        </authorList>
    </citation>
    <scope>NUCLEOTIDE SEQUENCE [LARGE SCALE GENOMIC DNA]</scope>
    <source>
        <strain evidence="6">KHC7</strain>
    </source>
</reference>
<dbReference type="PANTHER" id="PTHR43023">
    <property type="entry name" value="PROTEIN TRIGALACTOSYLDIACYLGLYCEROL 3, CHLOROPLASTIC"/>
    <property type="match status" value="1"/>
</dbReference>
<dbReference type="InterPro" id="IPR003593">
    <property type="entry name" value="AAA+_ATPase"/>
</dbReference>
<accession>A0A1G7IRT9</accession>
<evidence type="ECO:0000259" key="4">
    <source>
        <dbReference type="PROSITE" id="PS50893"/>
    </source>
</evidence>
<evidence type="ECO:0000256" key="1">
    <source>
        <dbReference type="ARBA" id="ARBA00022448"/>
    </source>
</evidence>
<dbReference type="PANTHER" id="PTHR43023:SF3">
    <property type="entry name" value="PROTEIN TRIGALACTOSYLDIACYLGLYCEROL 3, CHLOROPLASTIC"/>
    <property type="match status" value="1"/>
</dbReference>
<dbReference type="InterPro" id="IPR027417">
    <property type="entry name" value="P-loop_NTPase"/>
</dbReference>
<dbReference type="AlphaFoldDB" id="A0A1G7IRT9"/>
<keyword evidence="3 5" id="KW-0067">ATP-binding</keyword>
<dbReference type="InterPro" id="IPR017871">
    <property type="entry name" value="ABC_transporter-like_CS"/>
</dbReference>
<evidence type="ECO:0000313" key="5">
    <source>
        <dbReference type="EMBL" id="SDF15397.1"/>
    </source>
</evidence>
<dbReference type="GO" id="GO:0016887">
    <property type="term" value="F:ATP hydrolysis activity"/>
    <property type="evidence" value="ECO:0007669"/>
    <property type="project" value="InterPro"/>
</dbReference>
<dbReference type="PROSITE" id="PS00211">
    <property type="entry name" value="ABC_TRANSPORTER_1"/>
    <property type="match status" value="1"/>
</dbReference>
<proteinExistence type="predicted"/>
<dbReference type="STRING" id="571438.SAMN05192586_10247"/>
<dbReference type="RefSeq" id="WP_092152589.1">
    <property type="nucleotide sequence ID" value="NZ_FNBX01000002.1"/>
</dbReference>
<dbReference type="PROSITE" id="PS50893">
    <property type="entry name" value="ABC_TRANSPORTER_2"/>
    <property type="match status" value="1"/>
</dbReference>
<dbReference type="GO" id="GO:0005524">
    <property type="term" value="F:ATP binding"/>
    <property type="evidence" value="ECO:0007669"/>
    <property type="project" value="UniProtKB-KW"/>
</dbReference>
<dbReference type="EMBL" id="FNBX01000002">
    <property type="protein sequence ID" value="SDF15397.1"/>
    <property type="molecule type" value="Genomic_DNA"/>
</dbReference>
<dbReference type="Proteomes" id="UP000199355">
    <property type="component" value="Unassembled WGS sequence"/>
</dbReference>
<dbReference type="Gene3D" id="3.40.50.300">
    <property type="entry name" value="P-loop containing nucleotide triphosphate hydrolases"/>
    <property type="match status" value="1"/>
</dbReference>
<name>A0A1G7IRT9_9BACT</name>